<keyword evidence="2" id="KW-1185">Reference proteome</keyword>
<sequence length="49" mass="5550">MFATDMKEREEGTVKLQNLDAISEKAPVNYVYNAINAPTENNVEEVLHL</sequence>
<protein>
    <submittedName>
        <fullName evidence="1">Uncharacterized protein</fullName>
    </submittedName>
</protein>
<reference evidence="1" key="2">
    <citation type="submission" date="2020-05" db="UniProtKB">
        <authorList>
            <consortium name="EnsemblMetazoa"/>
        </authorList>
    </citation>
    <scope>IDENTIFICATION</scope>
    <source>
        <strain evidence="1">IAEA</strain>
    </source>
</reference>
<dbReference type="Proteomes" id="UP000092445">
    <property type="component" value="Unassembled WGS sequence"/>
</dbReference>
<reference evidence="2" key="1">
    <citation type="submission" date="2014-03" db="EMBL/GenBank/DDBJ databases">
        <authorList>
            <person name="Aksoy S."/>
            <person name="Warren W."/>
            <person name="Wilson R.K."/>
        </authorList>
    </citation>
    <scope>NUCLEOTIDE SEQUENCE [LARGE SCALE GENOMIC DNA]</scope>
    <source>
        <strain evidence="2">IAEA</strain>
    </source>
</reference>
<accession>A0A1B0AE41</accession>
<dbReference type="EnsemblMetazoa" id="GPAI042802-RA">
    <property type="protein sequence ID" value="GPAI042802-PA"/>
    <property type="gene ID" value="GPAI042802"/>
</dbReference>
<name>A0A1B0AE41_GLOPL</name>
<evidence type="ECO:0000313" key="1">
    <source>
        <dbReference type="EnsemblMetazoa" id="GPAI042802-PA"/>
    </source>
</evidence>
<dbReference type="AlphaFoldDB" id="A0A1B0AE41"/>
<dbReference type="VEuPathDB" id="VectorBase:GPAI042802"/>
<proteinExistence type="predicted"/>
<evidence type="ECO:0000313" key="2">
    <source>
        <dbReference type="Proteomes" id="UP000092445"/>
    </source>
</evidence>
<organism evidence="1 2">
    <name type="scientific">Glossina pallidipes</name>
    <name type="common">Tsetse fly</name>
    <dbReference type="NCBI Taxonomy" id="7398"/>
    <lineage>
        <taxon>Eukaryota</taxon>
        <taxon>Metazoa</taxon>
        <taxon>Ecdysozoa</taxon>
        <taxon>Arthropoda</taxon>
        <taxon>Hexapoda</taxon>
        <taxon>Insecta</taxon>
        <taxon>Pterygota</taxon>
        <taxon>Neoptera</taxon>
        <taxon>Endopterygota</taxon>
        <taxon>Diptera</taxon>
        <taxon>Brachycera</taxon>
        <taxon>Muscomorpha</taxon>
        <taxon>Hippoboscoidea</taxon>
        <taxon>Glossinidae</taxon>
        <taxon>Glossina</taxon>
    </lineage>
</organism>